<sequence length="151" mass="16852">MFTGCQLGAAVMGASLFVSMLSNPSKKAFMGSLTAEQTEVYRGISRKRLMIYAMSLLVGGVVGYGLVLSNPTGEKNMTTCKAVGVAALVSYLTYMLWPKKRWMLQYTTPEQTVLWLKNYRDMSFSYHMGFVVFLVGYAILMRSQCGQGEYE</sequence>
<gene>
    <name evidence="2" type="ORF">TetV_109</name>
</gene>
<organism evidence="2">
    <name type="scientific">Tetraselmis virus 1</name>
    <dbReference type="NCBI Taxonomy" id="2060617"/>
    <lineage>
        <taxon>Viruses</taxon>
        <taxon>Varidnaviria</taxon>
        <taxon>Bamfordvirae</taxon>
        <taxon>Nucleocytoviricota</taxon>
        <taxon>Megaviricetes</taxon>
        <taxon>Imitervirales</taxon>
        <taxon>Allomimiviridae</taxon>
        <taxon>Oceanusvirus</taxon>
        <taxon>Oceanusvirus kaneohense</taxon>
    </lineage>
</organism>
<protein>
    <submittedName>
        <fullName evidence="2">Uncharacterized protein</fullName>
    </submittedName>
</protein>
<proteinExistence type="predicted"/>
<reference evidence="2" key="1">
    <citation type="journal article" date="2018" name="Virology">
        <title>A giant virus infecting green algae encodes key fermentation genes.</title>
        <authorList>
            <person name="Schvarcz C.R."/>
            <person name="Steward G.F."/>
        </authorList>
    </citation>
    <scope>NUCLEOTIDE SEQUENCE [LARGE SCALE GENOMIC DNA]</scope>
</reference>
<feature type="transmembrane region" description="Helical" evidence="1">
    <location>
        <begin position="124"/>
        <end position="140"/>
    </location>
</feature>
<evidence type="ECO:0000256" key="1">
    <source>
        <dbReference type="SAM" id="Phobius"/>
    </source>
</evidence>
<evidence type="ECO:0000313" key="3">
    <source>
        <dbReference type="Proteomes" id="UP000244773"/>
    </source>
</evidence>
<name>A0A2P0VMU0_9VIRU</name>
<accession>A0A2P0VMU0</accession>
<evidence type="ECO:0000313" key="2">
    <source>
        <dbReference type="EMBL" id="AUF82201.1"/>
    </source>
</evidence>
<feature type="transmembrane region" description="Helical" evidence="1">
    <location>
        <begin position="49"/>
        <end position="67"/>
    </location>
</feature>
<keyword evidence="1" id="KW-1133">Transmembrane helix</keyword>
<dbReference type="Proteomes" id="UP000244773">
    <property type="component" value="Segment"/>
</dbReference>
<keyword evidence="1" id="KW-0472">Membrane</keyword>
<keyword evidence="3" id="KW-1185">Reference proteome</keyword>
<dbReference type="EMBL" id="KY322437">
    <property type="protein sequence ID" value="AUF82201.1"/>
    <property type="molecule type" value="Genomic_DNA"/>
</dbReference>
<feature type="transmembrane region" description="Helical" evidence="1">
    <location>
        <begin position="79"/>
        <end position="97"/>
    </location>
</feature>
<keyword evidence="1" id="KW-0812">Transmembrane</keyword>